<evidence type="ECO:0000256" key="1">
    <source>
        <dbReference type="ARBA" id="ARBA00023015"/>
    </source>
</evidence>
<dbReference type="AlphaFoldDB" id="A0A1I5WAC2"/>
<dbReference type="InterPro" id="IPR001647">
    <property type="entry name" value="HTH_TetR"/>
</dbReference>
<dbReference type="GO" id="GO:0003700">
    <property type="term" value="F:DNA-binding transcription factor activity"/>
    <property type="evidence" value="ECO:0007669"/>
    <property type="project" value="TreeGrafter"/>
</dbReference>
<evidence type="ECO:0000256" key="4">
    <source>
        <dbReference type="PROSITE-ProRule" id="PRU00335"/>
    </source>
</evidence>
<dbReference type="PRINTS" id="PR00455">
    <property type="entry name" value="HTHTETR"/>
</dbReference>
<evidence type="ECO:0000313" key="8">
    <source>
        <dbReference type="Proteomes" id="UP000199137"/>
    </source>
</evidence>
<evidence type="ECO:0000313" key="7">
    <source>
        <dbReference type="EMBL" id="SFQ16682.1"/>
    </source>
</evidence>
<dbReference type="InterPro" id="IPR009057">
    <property type="entry name" value="Homeodomain-like_sf"/>
</dbReference>
<dbReference type="PROSITE" id="PS50977">
    <property type="entry name" value="HTH_TETR_2"/>
    <property type="match status" value="1"/>
</dbReference>
<dbReference type="Proteomes" id="UP000470404">
    <property type="component" value="Unassembled WGS sequence"/>
</dbReference>
<sequence>MTAEATSDRRTRQRHERRDRLFQSAVELFVERGYDNTTMEDIAERADTARATVFNHFQRKTAFLDEWSLRRRERAMTAVRAENLEDRPLREVLSRYLIELARNSLDSRAETVACMGAAIHSTNVFGNPELARQFGAFVARAQEAGEIRPDIDPAQAGLLLATAYFGTLSSWIESEAAPFDLQEHLLNLVEMILRGIAADSPS</sequence>
<dbReference type="Proteomes" id="UP000199137">
    <property type="component" value="Unassembled WGS sequence"/>
</dbReference>
<gene>
    <name evidence="6" type="ORF">G3I59_32865</name>
    <name evidence="7" type="ORF">SAMN05421854_109132</name>
</gene>
<dbReference type="SUPFAM" id="SSF48498">
    <property type="entry name" value="Tetracyclin repressor-like, C-terminal domain"/>
    <property type="match status" value="1"/>
</dbReference>
<proteinExistence type="predicted"/>
<dbReference type="PANTHER" id="PTHR30055">
    <property type="entry name" value="HTH-TYPE TRANSCRIPTIONAL REGULATOR RUTR"/>
    <property type="match status" value="1"/>
</dbReference>
<evidence type="ECO:0000313" key="6">
    <source>
        <dbReference type="EMBL" id="NEC60252.1"/>
    </source>
</evidence>
<dbReference type="EMBL" id="JAAGNC010000170">
    <property type="protein sequence ID" value="NEC60252.1"/>
    <property type="molecule type" value="Genomic_DNA"/>
</dbReference>
<dbReference type="PANTHER" id="PTHR30055:SF234">
    <property type="entry name" value="HTH-TYPE TRANSCRIPTIONAL REGULATOR BETI"/>
    <property type="match status" value="1"/>
</dbReference>
<dbReference type="InterPro" id="IPR036271">
    <property type="entry name" value="Tet_transcr_reg_TetR-rel_C_sf"/>
</dbReference>
<keyword evidence="1" id="KW-0805">Transcription regulation</keyword>
<protein>
    <submittedName>
        <fullName evidence="6">TetR/AcrR family transcriptional regulator</fullName>
    </submittedName>
    <submittedName>
        <fullName evidence="7">Transcriptional regulator, TetR family</fullName>
    </submittedName>
</protein>
<dbReference type="GO" id="GO:0000976">
    <property type="term" value="F:transcription cis-regulatory region binding"/>
    <property type="evidence" value="ECO:0007669"/>
    <property type="project" value="TreeGrafter"/>
</dbReference>
<dbReference type="EMBL" id="FOWC01000009">
    <property type="protein sequence ID" value="SFQ16682.1"/>
    <property type="molecule type" value="Genomic_DNA"/>
</dbReference>
<keyword evidence="3" id="KW-0804">Transcription</keyword>
<accession>A0A1I5WAC2</accession>
<dbReference type="SUPFAM" id="SSF46689">
    <property type="entry name" value="Homeodomain-like"/>
    <property type="match status" value="1"/>
</dbReference>
<feature type="domain" description="HTH tetR-type" evidence="5">
    <location>
        <begin position="15"/>
        <end position="75"/>
    </location>
</feature>
<evidence type="ECO:0000259" key="5">
    <source>
        <dbReference type="PROSITE" id="PS50977"/>
    </source>
</evidence>
<evidence type="ECO:0000256" key="3">
    <source>
        <dbReference type="ARBA" id="ARBA00023163"/>
    </source>
</evidence>
<evidence type="ECO:0000313" key="9">
    <source>
        <dbReference type="Proteomes" id="UP000470404"/>
    </source>
</evidence>
<evidence type="ECO:0000256" key="2">
    <source>
        <dbReference type="ARBA" id="ARBA00023125"/>
    </source>
</evidence>
<dbReference type="Pfam" id="PF00440">
    <property type="entry name" value="TetR_N"/>
    <property type="match status" value="1"/>
</dbReference>
<name>A0A1I5WAC2_9PSEU</name>
<reference evidence="6 9" key="3">
    <citation type="submission" date="2020-01" db="EMBL/GenBank/DDBJ databases">
        <title>Insect and environment-associated Actinomycetes.</title>
        <authorList>
            <person name="Currrie C."/>
            <person name="Chevrette M."/>
            <person name="Carlson C."/>
            <person name="Stubbendieck R."/>
            <person name="Wendt-Pienkowski E."/>
        </authorList>
    </citation>
    <scope>NUCLEOTIDE SEQUENCE [LARGE SCALE GENOMIC DNA]</scope>
    <source>
        <strain evidence="6 9">SID8386</strain>
    </source>
</reference>
<organism evidence="7 8">
    <name type="scientific">Amycolatopsis rubida</name>
    <dbReference type="NCBI Taxonomy" id="112413"/>
    <lineage>
        <taxon>Bacteria</taxon>
        <taxon>Bacillati</taxon>
        <taxon>Actinomycetota</taxon>
        <taxon>Actinomycetes</taxon>
        <taxon>Pseudonocardiales</taxon>
        <taxon>Pseudonocardiaceae</taxon>
        <taxon>Amycolatopsis</taxon>
    </lineage>
</organism>
<keyword evidence="9" id="KW-1185">Reference proteome</keyword>
<reference evidence="7" key="2">
    <citation type="submission" date="2016-10" db="EMBL/GenBank/DDBJ databases">
        <authorList>
            <person name="de Groot N.N."/>
        </authorList>
    </citation>
    <scope>NUCLEOTIDE SEQUENCE [LARGE SCALE GENOMIC DNA]</scope>
    <source>
        <strain evidence="7">DSM 44637</strain>
    </source>
</reference>
<dbReference type="InterPro" id="IPR050109">
    <property type="entry name" value="HTH-type_TetR-like_transc_reg"/>
</dbReference>
<reference evidence="8" key="1">
    <citation type="submission" date="2016-10" db="EMBL/GenBank/DDBJ databases">
        <authorList>
            <person name="Varghese N."/>
            <person name="Submissions S."/>
        </authorList>
    </citation>
    <scope>NUCLEOTIDE SEQUENCE [LARGE SCALE GENOMIC DNA]</scope>
    <source>
        <strain evidence="8">DSM 44637</strain>
    </source>
</reference>
<dbReference type="OrthoDB" id="268339at2"/>
<keyword evidence="2 4" id="KW-0238">DNA-binding</keyword>
<feature type="DNA-binding region" description="H-T-H motif" evidence="4">
    <location>
        <begin position="38"/>
        <end position="57"/>
    </location>
</feature>
<dbReference type="RefSeq" id="WP_067575371.1">
    <property type="nucleotide sequence ID" value="NZ_FOWC01000009.1"/>
</dbReference>
<dbReference type="Gene3D" id="1.10.357.10">
    <property type="entry name" value="Tetracycline Repressor, domain 2"/>
    <property type="match status" value="1"/>
</dbReference>